<dbReference type="EMBL" id="FXTC01000004">
    <property type="protein sequence ID" value="SMO67895.1"/>
    <property type="molecule type" value="Genomic_DNA"/>
</dbReference>
<name>A0A521D8G4_9FLAO</name>
<organism evidence="1 2">
    <name type="scientific">Chryseobacterium rhizoplanae</name>
    <dbReference type="NCBI Taxonomy" id="1609531"/>
    <lineage>
        <taxon>Bacteria</taxon>
        <taxon>Pseudomonadati</taxon>
        <taxon>Bacteroidota</taxon>
        <taxon>Flavobacteriia</taxon>
        <taxon>Flavobacteriales</taxon>
        <taxon>Weeksellaceae</taxon>
        <taxon>Chryseobacterium group</taxon>
        <taxon>Chryseobacterium</taxon>
    </lineage>
</organism>
<proteinExistence type="predicted"/>
<dbReference type="Proteomes" id="UP000316916">
    <property type="component" value="Unassembled WGS sequence"/>
</dbReference>
<gene>
    <name evidence="1" type="ORF">SAMN06265171_104355</name>
</gene>
<protein>
    <submittedName>
        <fullName evidence="1">Uncharacterized protein</fullName>
    </submittedName>
</protein>
<dbReference type="AlphaFoldDB" id="A0A521D8G4"/>
<keyword evidence="2" id="KW-1185">Reference proteome</keyword>
<reference evidence="1 2" key="1">
    <citation type="submission" date="2017-05" db="EMBL/GenBank/DDBJ databases">
        <authorList>
            <person name="Varghese N."/>
            <person name="Submissions S."/>
        </authorList>
    </citation>
    <scope>NUCLEOTIDE SEQUENCE [LARGE SCALE GENOMIC DNA]</scope>
    <source>
        <strain evidence="1 2">DSM 29371</strain>
    </source>
</reference>
<accession>A0A521D8G4</accession>
<evidence type="ECO:0000313" key="1">
    <source>
        <dbReference type="EMBL" id="SMO67895.1"/>
    </source>
</evidence>
<evidence type="ECO:0000313" key="2">
    <source>
        <dbReference type="Proteomes" id="UP000316916"/>
    </source>
</evidence>
<sequence length="49" mass="5731">MNMIVPFKVPPLAPYSFNNEEMFCEKKSCCKKFKKGKRCKKCPGRKKMA</sequence>